<keyword evidence="1" id="KW-0808">Transferase</keyword>
<reference evidence="4" key="1">
    <citation type="submission" date="2020-10" db="EMBL/GenBank/DDBJ databases">
        <authorList>
            <person name="Gilroy R."/>
        </authorList>
    </citation>
    <scope>NUCLEOTIDE SEQUENCE</scope>
    <source>
        <strain evidence="4">ChiBcec7-5410</strain>
    </source>
</reference>
<dbReference type="PANTHER" id="PTHR10434:SF11">
    <property type="entry name" value="1-ACYL-SN-GLYCEROL-3-PHOSPHATE ACYLTRANSFERASE"/>
    <property type="match status" value="1"/>
</dbReference>
<evidence type="ECO:0000256" key="2">
    <source>
        <dbReference type="ARBA" id="ARBA00023315"/>
    </source>
</evidence>
<dbReference type="CDD" id="cd07989">
    <property type="entry name" value="LPLAT_AGPAT-like"/>
    <property type="match status" value="1"/>
</dbReference>
<dbReference type="GO" id="GO:0006654">
    <property type="term" value="P:phosphatidic acid biosynthetic process"/>
    <property type="evidence" value="ECO:0007669"/>
    <property type="project" value="TreeGrafter"/>
</dbReference>
<name>A0A9D1KS43_9FIRM</name>
<feature type="domain" description="Phospholipid/glycerol acyltransferase" evidence="3">
    <location>
        <begin position="35"/>
        <end position="147"/>
    </location>
</feature>
<gene>
    <name evidence="4" type="ORF">IAC43_06310</name>
</gene>
<dbReference type="InterPro" id="IPR002123">
    <property type="entry name" value="Plipid/glycerol_acylTrfase"/>
</dbReference>
<comment type="caution">
    <text evidence="4">The sequence shown here is derived from an EMBL/GenBank/DDBJ whole genome shotgun (WGS) entry which is preliminary data.</text>
</comment>
<proteinExistence type="predicted"/>
<evidence type="ECO:0000313" key="5">
    <source>
        <dbReference type="Proteomes" id="UP000824160"/>
    </source>
</evidence>
<accession>A0A9D1KS43</accession>
<evidence type="ECO:0000259" key="3">
    <source>
        <dbReference type="SMART" id="SM00563"/>
    </source>
</evidence>
<dbReference type="Pfam" id="PF01553">
    <property type="entry name" value="Acyltransferase"/>
    <property type="match status" value="1"/>
</dbReference>
<organism evidence="4 5">
    <name type="scientific">Candidatus Faecivivens stercoripullorum</name>
    <dbReference type="NCBI Taxonomy" id="2840805"/>
    <lineage>
        <taxon>Bacteria</taxon>
        <taxon>Bacillati</taxon>
        <taxon>Bacillota</taxon>
        <taxon>Clostridia</taxon>
        <taxon>Eubacteriales</taxon>
        <taxon>Oscillospiraceae</taxon>
        <taxon>Oscillospiraceae incertae sedis</taxon>
        <taxon>Candidatus Faecivivens</taxon>
    </lineage>
</organism>
<dbReference type="SUPFAM" id="SSF69593">
    <property type="entry name" value="Glycerol-3-phosphate (1)-acyltransferase"/>
    <property type="match status" value="1"/>
</dbReference>
<dbReference type="SMART" id="SM00563">
    <property type="entry name" value="PlsC"/>
    <property type="match status" value="1"/>
</dbReference>
<evidence type="ECO:0000256" key="1">
    <source>
        <dbReference type="ARBA" id="ARBA00022679"/>
    </source>
</evidence>
<sequence>MIFYKIARVATYLVSKILYRVRYEGLENVPTDRGFILCSNHISAFDPILIAVKLKPQCFFMAKEELFENKLLSPIIRGLGAFPVTRGKGDTAAIEKAVEYVKSGKVVAIFPEGHRSHDGKLQKLKSGAVVIAAETGMGLQPCIIKKGERHGLRTPVVIRYGSFITHEQLALTGKVPSQIRAANRLLTDSMEKMLEDIHV</sequence>
<dbReference type="PANTHER" id="PTHR10434">
    <property type="entry name" value="1-ACYL-SN-GLYCEROL-3-PHOSPHATE ACYLTRANSFERASE"/>
    <property type="match status" value="1"/>
</dbReference>
<protein>
    <submittedName>
        <fullName evidence="4">1-acyl-sn-glycerol-3-phosphate acyltransferase</fullName>
    </submittedName>
</protein>
<keyword evidence="2 4" id="KW-0012">Acyltransferase</keyword>
<dbReference type="GO" id="GO:0003841">
    <property type="term" value="F:1-acylglycerol-3-phosphate O-acyltransferase activity"/>
    <property type="evidence" value="ECO:0007669"/>
    <property type="project" value="TreeGrafter"/>
</dbReference>
<dbReference type="Proteomes" id="UP000824160">
    <property type="component" value="Unassembled WGS sequence"/>
</dbReference>
<reference evidence="4" key="2">
    <citation type="journal article" date="2021" name="PeerJ">
        <title>Extensive microbial diversity within the chicken gut microbiome revealed by metagenomics and culture.</title>
        <authorList>
            <person name="Gilroy R."/>
            <person name="Ravi A."/>
            <person name="Getino M."/>
            <person name="Pursley I."/>
            <person name="Horton D.L."/>
            <person name="Alikhan N.F."/>
            <person name="Baker D."/>
            <person name="Gharbi K."/>
            <person name="Hall N."/>
            <person name="Watson M."/>
            <person name="Adriaenssens E.M."/>
            <person name="Foster-Nyarko E."/>
            <person name="Jarju S."/>
            <person name="Secka A."/>
            <person name="Antonio M."/>
            <person name="Oren A."/>
            <person name="Chaudhuri R.R."/>
            <person name="La Ragione R."/>
            <person name="Hildebrand F."/>
            <person name="Pallen M.J."/>
        </authorList>
    </citation>
    <scope>NUCLEOTIDE SEQUENCE</scope>
    <source>
        <strain evidence="4">ChiBcec7-5410</strain>
    </source>
</reference>
<evidence type="ECO:0000313" key="4">
    <source>
        <dbReference type="EMBL" id="HIT94780.1"/>
    </source>
</evidence>
<dbReference type="AlphaFoldDB" id="A0A9D1KS43"/>
<dbReference type="EMBL" id="DVLW01000174">
    <property type="protein sequence ID" value="HIT94780.1"/>
    <property type="molecule type" value="Genomic_DNA"/>
</dbReference>